<feature type="transmembrane region" description="Helical" evidence="7">
    <location>
        <begin position="30"/>
        <end position="51"/>
    </location>
</feature>
<dbReference type="Pfam" id="PF12349">
    <property type="entry name" value="Sterol-sensing"/>
    <property type="match status" value="1"/>
</dbReference>
<dbReference type="InterPro" id="IPR053958">
    <property type="entry name" value="HMGCR/SNAP/NPC1-like_SSD"/>
</dbReference>
<comment type="subcellular location">
    <subcellularLocation>
        <location evidence="1">Membrane</location>
        <topology evidence="1">Multi-pass membrane protein</topology>
    </subcellularLocation>
</comment>
<dbReference type="GO" id="GO:0045879">
    <property type="term" value="P:negative regulation of smoothened signaling pathway"/>
    <property type="evidence" value="ECO:0007669"/>
    <property type="project" value="TreeGrafter"/>
</dbReference>
<keyword evidence="10" id="KW-1185">Reference proteome</keyword>
<keyword evidence="3 7" id="KW-0812">Transmembrane</keyword>
<dbReference type="GO" id="GO:0008158">
    <property type="term" value="F:hedgehog receptor activity"/>
    <property type="evidence" value="ECO:0007669"/>
    <property type="project" value="TreeGrafter"/>
</dbReference>
<feature type="non-terminal residue" evidence="9">
    <location>
        <position position="175"/>
    </location>
</feature>
<sequence>MFLIAHLYTTDYMINFVPHQYRTAECLKQAGFNILLSSIGNIVAFCSAAIIPIPALRCFCLQTAILITITTIAVIILFPAIASIDLRFRSLYLQSTTTTTANPNDYNPHHHYQQQQQQQQVKTSSFLINMCFYLFCCRTPVEFQSHNKIPSTTATGLKSKYSNSNLQSSHHQASS</sequence>
<dbReference type="AlphaFoldDB" id="A0A1Y3BV79"/>
<organism evidence="9 10">
    <name type="scientific">Euroglyphus maynei</name>
    <name type="common">Mayne's house dust mite</name>
    <dbReference type="NCBI Taxonomy" id="6958"/>
    <lineage>
        <taxon>Eukaryota</taxon>
        <taxon>Metazoa</taxon>
        <taxon>Ecdysozoa</taxon>
        <taxon>Arthropoda</taxon>
        <taxon>Chelicerata</taxon>
        <taxon>Arachnida</taxon>
        <taxon>Acari</taxon>
        <taxon>Acariformes</taxon>
        <taxon>Sarcoptiformes</taxon>
        <taxon>Astigmata</taxon>
        <taxon>Psoroptidia</taxon>
        <taxon>Analgoidea</taxon>
        <taxon>Pyroglyphidae</taxon>
        <taxon>Pyroglyphinae</taxon>
        <taxon>Euroglyphus</taxon>
    </lineage>
</organism>
<comment type="caution">
    <text evidence="9">The sequence shown here is derived from an EMBL/GenBank/DDBJ whole genome shotgun (WGS) entry which is preliminary data.</text>
</comment>
<feature type="transmembrane region" description="Helical" evidence="7">
    <location>
        <begin position="63"/>
        <end position="84"/>
    </location>
</feature>
<dbReference type="OrthoDB" id="5873834at2759"/>
<evidence type="ECO:0000256" key="5">
    <source>
        <dbReference type="ARBA" id="ARBA00023136"/>
    </source>
</evidence>
<dbReference type="GO" id="GO:0005119">
    <property type="term" value="F:smoothened binding"/>
    <property type="evidence" value="ECO:0007669"/>
    <property type="project" value="TreeGrafter"/>
</dbReference>
<protein>
    <recommendedName>
        <fullName evidence="8">SSD domain-containing protein</fullName>
    </recommendedName>
</protein>
<feature type="domain" description="SSD" evidence="8">
    <location>
        <begin position="1"/>
        <end position="84"/>
    </location>
</feature>
<proteinExistence type="inferred from homology"/>
<evidence type="ECO:0000256" key="3">
    <source>
        <dbReference type="ARBA" id="ARBA00022692"/>
    </source>
</evidence>
<evidence type="ECO:0000256" key="2">
    <source>
        <dbReference type="ARBA" id="ARBA00005585"/>
    </source>
</evidence>
<dbReference type="SUPFAM" id="SSF82866">
    <property type="entry name" value="Multidrug efflux transporter AcrB transmembrane domain"/>
    <property type="match status" value="1"/>
</dbReference>
<name>A0A1Y3BV79_EURMA</name>
<evidence type="ECO:0000256" key="1">
    <source>
        <dbReference type="ARBA" id="ARBA00004141"/>
    </source>
</evidence>
<dbReference type="PANTHER" id="PTHR46022:SF1">
    <property type="entry name" value="PROTEIN PATCHED"/>
    <property type="match status" value="1"/>
</dbReference>
<keyword evidence="6" id="KW-0325">Glycoprotein</keyword>
<evidence type="ECO:0000313" key="10">
    <source>
        <dbReference type="Proteomes" id="UP000194236"/>
    </source>
</evidence>
<accession>A0A1Y3BV79</accession>
<dbReference type="PROSITE" id="PS50156">
    <property type="entry name" value="SSD"/>
    <property type="match status" value="1"/>
</dbReference>
<keyword evidence="4 7" id="KW-1133">Transmembrane helix</keyword>
<dbReference type="GO" id="GO:0097108">
    <property type="term" value="F:hedgehog family protein binding"/>
    <property type="evidence" value="ECO:0007669"/>
    <property type="project" value="TreeGrafter"/>
</dbReference>
<evidence type="ECO:0000256" key="7">
    <source>
        <dbReference type="SAM" id="Phobius"/>
    </source>
</evidence>
<keyword evidence="5 7" id="KW-0472">Membrane</keyword>
<evidence type="ECO:0000313" key="9">
    <source>
        <dbReference type="EMBL" id="OTF83075.1"/>
    </source>
</evidence>
<evidence type="ECO:0000259" key="8">
    <source>
        <dbReference type="PROSITE" id="PS50156"/>
    </source>
</evidence>
<dbReference type="GO" id="GO:0005886">
    <property type="term" value="C:plasma membrane"/>
    <property type="evidence" value="ECO:0007669"/>
    <property type="project" value="TreeGrafter"/>
</dbReference>
<comment type="similarity">
    <text evidence="2">Belongs to the patched family.</text>
</comment>
<dbReference type="PANTHER" id="PTHR46022">
    <property type="entry name" value="PROTEIN PATCHED"/>
    <property type="match status" value="1"/>
</dbReference>
<dbReference type="InterPro" id="IPR000731">
    <property type="entry name" value="SSD"/>
</dbReference>
<dbReference type="EMBL" id="MUJZ01005289">
    <property type="protein sequence ID" value="OTF83075.1"/>
    <property type="molecule type" value="Genomic_DNA"/>
</dbReference>
<evidence type="ECO:0000256" key="6">
    <source>
        <dbReference type="ARBA" id="ARBA00023180"/>
    </source>
</evidence>
<dbReference type="Proteomes" id="UP000194236">
    <property type="component" value="Unassembled WGS sequence"/>
</dbReference>
<reference evidence="9 10" key="1">
    <citation type="submission" date="2017-03" db="EMBL/GenBank/DDBJ databases">
        <title>Genome Survey of Euroglyphus maynei.</title>
        <authorList>
            <person name="Arlian L.G."/>
            <person name="Morgan M.S."/>
            <person name="Rider S.D."/>
        </authorList>
    </citation>
    <scope>NUCLEOTIDE SEQUENCE [LARGE SCALE GENOMIC DNA]</scope>
    <source>
        <strain evidence="9">Arlian Lab</strain>
        <tissue evidence="9">Whole body</tissue>
    </source>
</reference>
<evidence type="ECO:0000256" key="4">
    <source>
        <dbReference type="ARBA" id="ARBA00022989"/>
    </source>
</evidence>
<gene>
    <name evidence="9" type="ORF">BLA29_011337</name>
</gene>